<protein>
    <submittedName>
        <fullName evidence="2">(raccoon dog) hypothetical protein</fullName>
    </submittedName>
</protein>
<evidence type="ECO:0000256" key="1">
    <source>
        <dbReference type="SAM" id="MobiDB-lite"/>
    </source>
</evidence>
<evidence type="ECO:0000313" key="2">
    <source>
        <dbReference type="EMBL" id="CAD7672429.1"/>
    </source>
</evidence>
<proteinExistence type="predicted"/>
<evidence type="ECO:0000313" key="3">
    <source>
        <dbReference type="Proteomes" id="UP000645828"/>
    </source>
</evidence>
<comment type="caution">
    <text evidence="2">The sequence shown here is derived from an EMBL/GenBank/DDBJ whole genome shotgun (WGS) entry which is preliminary data.</text>
</comment>
<accession>A0A811Y4A9</accession>
<organism evidence="2 3">
    <name type="scientific">Nyctereutes procyonoides</name>
    <name type="common">Raccoon dog</name>
    <name type="synonym">Canis procyonoides</name>
    <dbReference type="NCBI Taxonomy" id="34880"/>
    <lineage>
        <taxon>Eukaryota</taxon>
        <taxon>Metazoa</taxon>
        <taxon>Chordata</taxon>
        <taxon>Craniata</taxon>
        <taxon>Vertebrata</taxon>
        <taxon>Euteleostomi</taxon>
        <taxon>Mammalia</taxon>
        <taxon>Eutheria</taxon>
        <taxon>Laurasiatheria</taxon>
        <taxon>Carnivora</taxon>
        <taxon>Caniformia</taxon>
        <taxon>Canidae</taxon>
        <taxon>Nyctereutes</taxon>
    </lineage>
</organism>
<reference evidence="2" key="1">
    <citation type="submission" date="2020-12" db="EMBL/GenBank/DDBJ databases">
        <authorList>
            <consortium name="Molecular Ecology Group"/>
        </authorList>
    </citation>
    <scope>NUCLEOTIDE SEQUENCE</scope>
    <source>
        <strain evidence="2">TBG_1078</strain>
    </source>
</reference>
<feature type="compositionally biased region" description="Basic and acidic residues" evidence="1">
    <location>
        <begin position="81"/>
        <end position="93"/>
    </location>
</feature>
<name>A0A811Y4A9_NYCPR</name>
<dbReference type="AlphaFoldDB" id="A0A811Y4A9"/>
<sequence length="236" mass="25335">MRQGREAGNGPRILELQARSSEATEFTLDPISIRFQLGPSPPQPHLLQARIPGSVTLRTLTLDEPPSPRPARPGKAGAGEEAPRRGGLRERPGRGHRVLPPAPGPRPCLTSRPLGILPGSPRPASWDAGRPRRRERGAEGGGRRHREVRARGAPGWRQGPERLSPSGAGSCLPGSSSPGAPPHLPEKKKNHKGWPPTPTPRRSAPCGTLVHPVCWRALTPNVSISGDKVMRRGNSR</sequence>
<dbReference type="EMBL" id="CAJHUB010000666">
    <property type="protein sequence ID" value="CAD7672429.1"/>
    <property type="molecule type" value="Genomic_DNA"/>
</dbReference>
<gene>
    <name evidence="2" type="ORF">NYPRO_LOCUS5224</name>
</gene>
<keyword evidence="3" id="KW-1185">Reference proteome</keyword>
<feature type="region of interest" description="Disordered" evidence="1">
    <location>
        <begin position="54"/>
        <end position="205"/>
    </location>
</feature>
<dbReference type="Proteomes" id="UP000645828">
    <property type="component" value="Unassembled WGS sequence"/>
</dbReference>